<dbReference type="OrthoDB" id="10267944at2759"/>
<dbReference type="InterPro" id="IPR035906">
    <property type="entry name" value="MetI-like_sf"/>
</dbReference>
<feature type="transmembrane region" description="Helical" evidence="7">
    <location>
        <begin position="599"/>
        <end position="621"/>
    </location>
</feature>
<feature type="transmembrane region" description="Helical" evidence="7">
    <location>
        <begin position="559"/>
        <end position="578"/>
    </location>
</feature>
<keyword evidence="6 7" id="KW-0472">Membrane</keyword>
<dbReference type="InterPro" id="IPR006059">
    <property type="entry name" value="SBP"/>
</dbReference>
<accession>A0A9P1G346</accession>
<keyword evidence="13" id="KW-1185">Reference proteome</keyword>
<dbReference type="Gene3D" id="3.40.190.10">
    <property type="entry name" value="Periplasmic binding protein-like II"/>
    <property type="match status" value="2"/>
</dbReference>
<sequence length="693" mass="75965">MARIRFAIAALLLVASGCADRPIERDDREEVVFWHFWGGRDLPVVEDVIRRFNASQSRYRVRGVAMPGANLDLKLFLSIAGGDPPDVMNHDDPVVADWAHRGALTPLDELASTGEIERLRNWLYPAAAQLGSYDGRLFALVNGLDIRALYYNKTALREAGLPGLAQSGPSTIADLERLANAVAPATTDRLERVGYLPDPRRLWAWGVVFGGSFGDPNAEALDQRVTADDSNVLNALRWMKSYADRYGADRVAAFRSGDQALTGASFPLLADRRYAAMMDGQWRVRDLAEATTEAQLRNKPIDEFGVRPLPIPPGGAERAGWVNGNFFIVPRGARNATGAWEFMKFCDRVVAEEPFQTFLSARPLFRVFVELASSANQAPTPALPVASAYYREVVAAAQDVMPRNGRGSGWPPPRNEASPEQSIVPRWYSHLPLLIVTAALAGPLLWMAGASLKSGTEYAAAPQRMLPLAPRPANYADALDAMPFWQCLGNTLVLCAGSVVGTLVSCSTAAYAFGRLRWPGRDLVFGLVIATMLVPWQATMIPKFLLIRELGLYNTLSALVAPKFLGDAFSIFLLRQFFRAVPQELTDAARIDGCREWGVFWRVVLPLSTPALVTVALFQFVDAWNDYGGPLLYLSDPAKFPLTYGLERFVSSRSSETHLLMAAAVLFTAPIVVAFLAAQKAFIRGVTTTGLKE</sequence>
<dbReference type="SUPFAM" id="SSF161098">
    <property type="entry name" value="MetI-like"/>
    <property type="match status" value="1"/>
</dbReference>
<keyword evidence="5 7" id="KW-1133">Transmembrane helix</keyword>
<dbReference type="CDD" id="cd06261">
    <property type="entry name" value="TM_PBP2"/>
    <property type="match status" value="1"/>
</dbReference>
<name>A0A9P1G346_9DINO</name>
<evidence type="ECO:0000313" key="12">
    <source>
        <dbReference type="EMBL" id="CAL4785103.1"/>
    </source>
</evidence>
<protein>
    <submittedName>
        <fullName evidence="12">Probable ABC transporter permease protein YesQ</fullName>
    </submittedName>
</protein>
<evidence type="ECO:0000313" key="13">
    <source>
        <dbReference type="Proteomes" id="UP001152797"/>
    </source>
</evidence>
<evidence type="ECO:0000313" key="11">
    <source>
        <dbReference type="EMBL" id="CAL1151166.1"/>
    </source>
</evidence>
<keyword evidence="3" id="KW-1003">Cell membrane</keyword>
<dbReference type="Pfam" id="PF00528">
    <property type="entry name" value="BPD_transp_1"/>
    <property type="match status" value="1"/>
</dbReference>
<dbReference type="InterPro" id="IPR000515">
    <property type="entry name" value="MetI-like"/>
</dbReference>
<dbReference type="EMBL" id="CAMXCT010002380">
    <property type="protein sequence ID" value="CAI3997791.1"/>
    <property type="molecule type" value="Genomic_DNA"/>
</dbReference>
<feature type="transmembrane region" description="Helical" evidence="7">
    <location>
        <begin position="659"/>
        <end position="678"/>
    </location>
</feature>
<evidence type="ECO:0000313" key="10">
    <source>
        <dbReference type="EMBL" id="CAI3997791.1"/>
    </source>
</evidence>
<keyword evidence="4 7" id="KW-0812">Transmembrane</keyword>
<dbReference type="AlphaFoldDB" id="A0A9P1G346"/>
<dbReference type="SUPFAM" id="SSF53850">
    <property type="entry name" value="Periplasmic binding protein-like II"/>
    <property type="match status" value="1"/>
</dbReference>
<proteinExistence type="predicted"/>
<evidence type="ECO:0000256" key="6">
    <source>
        <dbReference type="ARBA" id="ARBA00023136"/>
    </source>
</evidence>
<feature type="chain" id="PRO_5043272452" evidence="8">
    <location>
        <begin position="20"/>
        <end position="693"/>
    </location>
</feature>
<dbReference type="GO" id="GO:0055085">
    <property type="term" value="P:transmembrane transport"/>
    <property type="evidence" value="ECO:0007669"/>
    <property type="project" value="InterPro"/>
</dbReference>
<organism evidence="10">
    <name type="scientific">Cladocopium goreaui</name>
    <dbReference type="NCBI Taxonomy" id="2562237"/>
    <lineage>
        <taxon>Eukaryota</taxon>
        <taxon>Sar</taxon>
        <taxon>Alveolata</taxon>
        <taxon>Dinophyceae</taxon>
        <taxon>Suessiales</taxon>
        <taxon>Symbiodiniaceae</taxon>
        <taxon>Cladocopium</taxon>
    </lineage>
</organism>
<reference evidence="11" key="2">
    <citation type="submission" date="2024-04" db="EMBL/GenBank/DDBJ databases">
        <authorList>
            <person name="Chen Y."/>
            <person name="Shah S."/>
            <person name="Dougan E. K."/>
            <person name="Thang M."/>
            <person name="Chan C."/>
        </authorList>
    </citation>
    <scope>NUCLEOTIDE SEQUENCE [LARGE SCALE GENOMIC DNA]</scope>
</reference>
<dbReference type="PANTHER" id="PTHR43744">
    <property type="entry name" value="ABC TRANSPORTER PERMEASE PROTEIN MG189-RELATED-RELATED"/>
    <property type="match status" value="1"/>
</dbReference>
<dbReference type="GO" id="GO:0005886">
    <property type="term" value="C:plasma membrane"/>
    <property type="evidence" value="ECO:0007669"/>
    <property type="project" value="UniProtKB-SubCell"/>
</dbReference>
<keyword evidence="8" id="KW-0732">Signal</keyword>
<dbReference type="EMBL" id="CAMXCT030002380">
    <property type="protein sequence ID" value="CAL4785103.1"/>
    <property type="molecule type" value="Genomic_DNA"/>
</dbReference>
<evidence type="ECO:0000256" key="4">
    <source>
        <dbReference type="ARBA" id="ARBA00022692"/>
    </source>
</evidence>
<dbReference type="PANTHER" id="PTHR43744:SF12">
    <property type="entry name" value="ABC TRANSPORTER PERMEASE PROTEIN MG189-RELATED"/>
    <property type="match status" value="1"/>
</dbReference>
<feature type="signal peptide" evidence="8">
    <location>
        <begin position="1"/>
        <end position="19"/>
    </location>
</feature>
<gene>
    <name evidence="10" type="ORF">C1SCF055_LOCUS24137</name>
</gene>
<comment type="caution">
    <text evidence="10">The sequence shown here is derived from an EMBL/GenBank/DDBJ whole genome shotgun (WGS) entry which is preliminary data.</text>
</comment>
<dbReference type="PROSITE" id="PS51257">
    <property type="entry name" value="PROKAR_LIPOPROTEIN"/>
    <property type="match status" value="1"/>
</dbReference>
<evidence type="ECO:0000256" key="1">
    <source>
        <dbReference type="ARBA" id="ARBA00004651"/>
    </source>
</evidence>
<dbReference type="Proteomes" id="UP001152797">
    <property type="component" value="Unassembled WGS sequence"/>
</dbReference>
<comment type="subcellular location">
    <subcellularLocation>
        <location evidence="1">Cell membrane</location>
        <topology evidence="1">Multi-pass membrane protein</topology>
    </subcellularLocation>
</comment>
<evidence type="ECO:0000256" key="3">
    <source>
        <dbReference type="ARBA" id="ARBA00022475"/>
    </source>
</evidence>
<evidence type="ECO:0000256" key="8">
    <source>
        <dbReference type="SAM" id="SignalP"/>
    </source>
</evidence>
<dbReference type="Pfam" id="PF01547">
    <property type="entry name" value="SBP_bac_1"/>
    <property type="match status" value="1"/>
</dbReference>
<keyword evidence="2" id="KW-0813">Transport</keyword>
<feature type="transmembrane region" description="Helical" evidence="7">
    <location>
        <begin position="523"/>
        <end position="547"/>
    </location>
</feature>
<feature type="domain" description="ABC transmembrane type-1" evidence="9">
    <location>
        <begin position="488"/>
        <end position="678"/>
    </location>
</feature>
<evidence type="ECO:0000256" key="2">
    <source>
        <dbReference type="ARBA" id="ARBA00022448"/>
    </source>
</evidence>
<dbReference type="EMBL" id="CAMXCT020002380">
    <property type="protein sequence ID" value="CAL1151166.1"/>
    <property type="molecule type" value="Genomic_DNA"/>
</dbReference>
<dbReference type="Gene3D" id="1.10.3720.10">
    <property type="entry name" value="MetI-like"/>
    <property type="match status" value="1"/>
</dbReference>
<evidence type="ECO:0000256" key="7">
    <source>
        <dbReference type="SAM" id="Phobius"/>
    </source>
</evidence>
<dbReference type="PROSITE" id="PS50928">
    <property type="entry name" value="ABC_TM1"/>
    <property type="match status" value="1"/>
</dbReference>
<evidence type="ECO:0000259" key="9">
    <source>
        <dbReference type="PROSITE" id="PS50928"/>
    </source>
</evidence>
<evidence type="ECO:0000256" key="5">
    <source>
        <dbReference type="ARBA" id="ARBA00022989"/>
    </source>
</evidence>
<reference evidence="10" key="1">
    <citation type="submission" date="2022-10" db="EMBL/GenBank/DDBJ databases">
        <authorList>
            <person name="Chen Y."/>
            <person name="Dougan E. K."/>
            <person name="Chan C."/>
            <person name="Rhodes N."/>
            <person name="Thang M."/>
        </authorList>
    </citation>
    <scope>NUCLEOTIDE SEQUENCE</scope>
</reference>